<dbReference type="InterPro" id="IPR036597">
    <property type="entry name" value="Fido-like_dom_sf"/>
</dbReference>
<feature type="domain" description="Fido" evidence="5">
    <location>
        <begin position="121"/>
        <end position="265"/>
    </location>
</feature>
<feature type="binding site" evidence="4">
    <location>
        <begin position="243"/>
        <end position="244"/>
    </location>
    <ligand>
        <name>ATP</name>
        <dbReference type="ChEBI" id="CHEBI:30616"/>
    </ligand>
</feature>
<name>A0A7Y8BNY6_9PSED</name>
<dbReference type="PANTHER" id="PTHR13504:SF35">
    <property type="entry name" value="PROTEIN ADENYLYLTRANSFERASE SOFIC"/>
    <property type="match status" value="1"/>
</dbReference>
<dbReference type="InterPro" id="IPR003812">
    <property type="entry name" value="Fido"/>
</dbReference>
<dbReference type="Pfam" id="PF21248">
    <property type="entry name" value="SoFic-like_C"/>
    <property type="match status" value="1"/>
</dbReference>
<feature type="binding site" evidence="4">
    <location>
        <begin position="205"/>
        <end position="212"/>
    </location>
    <ligand>
        <name>ATP</name>
        <dbReference type="ChEBI" id="CHEBI:30616"/>
    </ligand>
</feature>
<dbReference type="InterPro" id="IPR048770">
    <property type="entry name" value="SoFic-like_C"/>
</dbReference>
<keyword evidence="1 2" id="KW-0067">ATP-binding</keyword>
<dbReference type="PIRSF" id="PIRSF038925">
    <property type="entry name" value="AMP-prot_trans"/>
    <property type="match status" value="1"/>
</dbReference>
<dbReference type="AlphaFoldDB" id="A0A7Y8BNY6"/>
<dbReference type="PANTHER" id="PTHR13504">
    <property type="entry name" value="FIDO DOMAIN-CONTAINING PROTEIN DDB_G0283145"/>
    <property type="match status" value="1"/>
</dbReference>
<feature type="binding site" evidence="2">
    <location>
        <position position="243"/>
    </location>
    <ligand>
        <name>ATP</name>
        <dbReference type="ChEBI" id="CHEBI:30616"/>
    </ligand>
</feature>
<comment type="catalytic activity">
    <reaction evidence="1">
        <text>L-threonyl-[protein] + ATP = 3-O-(5'-adenylyl)-L-threonyl-[protein] + diphosphate</text>
        <dbReference type="Rhea" id="RHEA:54292"/>
        <dbReference type="Rhea" id="RHEA-COMP:11060"/>
        <dbReference type="Rhea" id="RHEA-COMP:13847"/>
        <dbReference type="ChEBI" id="CHEBI:30013"/>
        <dbReference type="ChEBI" id="CHEBI:30616"/>
        <dbReference type="ChEBI" id="CHEBI:33019"/>
        <dbReference type="ChEBI" id="CHEBI:138113"/>
        <dbReference type="EC" id="2.7.7.108"/>
    </reaction>
</comment>
<dbReference type="GO" id="GO:0005524">
    <property type="term" value="F:ATP binding"/>
    <property type="evidence" value="ECO:0007669"/>
    <property type="project" value="UniProtKB-UniRule"/>
</dbReference>
<comment type="caution">
    <text evidence="6">The sequence shown here is derived from an EMBL/GenBank/DDBJ whole genome shotgun (WGS) entry which is preliminary data.</text>
</comment>
<evidence type="ECO:0000313" key="6">
    <source>
        <dbReference type="EMBL" id="NWB50640.1"/>
    </source>
</evidence>
<feature type="binding site" evidence="2">
    <location>
        <position position="201"/>
    </location>
    <ligand>
        <name>ATP</name>
        <dbReference type="ChEBI" id="CHEBI:30616"/>
    </ligand>
</feature>
<keyword evidence="1" id="KW-0808">Transferase</keyword>
<comment type="function">
    <text evidence="1">Adenylyltransferase that mediates the addition of adenosine 5'-monophosphate (AMP) to specific residues of target proteins.</text>
</comment>
<feature type="binding site" evidence="2">
    <location>
        <begin position="206"/>
        <end position="212"/>
    </location>
    <ligand>
        <name>ATP</name>
        <dbReference type="ChEBI" id="CHEBI:30616"/>
    </ligand>
</feature>
<dbReference type="GO" id="GO:0000287">
    <property type="term" value="F:magnesium ion binding"/>
    <property type="evidence" value="ECO:0007669"/>
    <property type="project" value="UniProtKB-UniRule"/>
</dbReference>
<protein>
    <recommendedName>
        <fullName evidence="1">Protein adenylyltransferase</fullName>
        <ecNumber evidence="1">2.7.7.108</ecNumber>
    </recommendedName>
    <alternativeName>
        <fullName evidence="1">AMPylator</fullName>
    </alternativeName>
</protein>
<keyword evidence="1 2" id="KW-0547">Nucleotide-binding</keyword>
<dbReference type="RefSeq" id="WP_177145650.1">
    <property type="nucleotide sequence ID" value="NZ_JACAPU010000046.1"/>
</dbReference>
<comment type="subunit">
    <text evidence="1">Homodimer.</text>
</comment>
<dbReference type="SUPFAM" id="SSF140931">
    <property type="entry name" value="Fic-like"/>
    <property type="match status" value="1"/>
</dbReference>
<evidence type="ECO:0000259" key="5">
    <source>
        <dbReference type="PROSITE" id="PS51459"/>
    </source>
</evidence>
<evidence type="ECO:0000256" key="4">
    <source>
        <dbReference type="PIRSR" id="PIRSR640198-2"/>
    </source>
</evidence>
<dbReference type="NCBIfam" id="NF046030">
    <property type="entry name" value="ProtAdlyltaseSoFic"/>
    <property type="match status" value="1"/>
</dbReference>
<evidence type="ECO:0000313" key="7">
    <source>
        <dbReference type="Proteomes" id="UP000582981"/>
    </source>
</evidence>
<feature type="binding site" evidence="2">
    <location>
        <position position="75"/>
    </location>
    <ligand>
        <name>ATP</name>
        <dbReference type="ChEBI" id="CHEBI:30616"/>
    </ligand>
</feature>
<proteinExistence type="predicted"/>
<dbReference type="Proteomes" id="UP000582981">
    <property type="component" value="Unassembled WGS sequence"/>
</dbReference>
<keyword evidence="1" id="KW-0548">Nucleotidyltransferase</keyword>
<organism evidence="6 7">
    <name type="scientific">Pseudomonas gingeri</name>
    <dbReference type="NCBI Taxonomy" id="117681"/>
    <lineage>
        <taxon>Bacteria</taxon>
        <taxon>Pseudomonadati</taxon>
        <taxon>Pseudomonadota</taxon>
        <taxon>Gammaproteobacteria</taxon>
        <taxon>Pseudomonadales</taxon>
        <taxon>Pseudomonadaceae</taxon>
        <taxon>Pseudomonas</taxon>
    </lineage>
</organism>
<dbReference type="EC" id="2.7.7.108" evidence="1"/>
<feature type="active site" evidence="3">
    <location>
        <position position="201"/>
    </location>
</feature>
<dbReference type="InterPro" id="IPR025758">
    <property type="entry name" value="Fic/DOC_N"/>
</dbReference>
<dbReference type="EMBL" id="JACAPU010000046">
    <property type="protein sequence ID" value="NWB50640.1"/>
    <property type="molecule type" value="Genomic_DNA"/>
</dbReference>
<reference evidence="6 7" key="1">
    <citation type="submission" date="2020-04" db="EMBL/GenBank/DDBJ databases">
        <title>Molecular characterization of pseudomonads from Agaricus bisporus reveal novel blotch 2 pathogens in Western Europe.</title>
        <authorList>
            <person name="Taparia T."/>
            <person name="Krijger M."/>
            <person name="Haynes E."/>
            <person name="Elpinstone J.G."/>
            <person name="Noble R."/>
            <person name="Van Der Wolf J."/>
        </authorList>
    </citation>
    <scope>NUCLEOTIDE SEQUENCE [LARGE SCALE GENOMIC DNA]</scope>
    <source>
        <strain evidence="6 7">F1001</strain>
    </source>
</reference>
<evidence type="ECO:0000256" key="3">
    <source>
        <dbReference type="PIRSR" id="PIRSR640198-1"/>
    </source>
</evidence>
<dbReference type="Gene3D" id="1.10.3290.10">
    <property type="entry name" value="Fido-like domain"/>
    <property type="match status" value="1"/>
</dbReference>
<dbReference type="Pfam" id="PF02661">
    <property type="entry name" value="Fic"/>
    <property type="match status" value="1"/>
</dbReference>
<evidence type="ECO:0000256" key="1">
    <source>
        <dbReference type="PIRNR" id="PIRNR038925"/>
    </source>
</evidence>
<dbReference type="PROSITE" id="PS51459">
    <property type="entry name" value="FIDO"/>
    <property type="match status" value="1"/>
</dbReference>
<dbReference type="InterPro" id="IPR040198">
    <property type="entry name" value="Fido_containing"/>
</dbReference>
<sequence length="374" mass="43058">MTEAPLPWQADRPYNQLPLLPPNAIELETRAVLKRCIEARTALAELKQAAELLPNQTVLINTIPLLEAKDSSEIESIVTTTDKLFQYAQDTENHADPATKEALRYRTALHQGFQSLAQRPLSTGTAVEVCRTLKGVNLDIRRTPGTQLANDRTGEVIYTPPEGEAHLRDLLANWERFLHNETELDPLVRMAVGHYQFEAIHPFIDGNGRTGRVLNTLFLIEEGLLNLPILYLSRYIIAHRADYYRLLLEVTRERAWEPWLLYMLNAVEETARWTTAKIAAIRALSEHTLQFVRERLPRTYSRELVDVIFEQPYCRINNVVEKQIAQRQAASRYLKELVSIEVLKEVQVGKEKLFIHPKLMQLLIRDSNEFELYA</sequence>
<dbReference type="GO" id="GO:0070733">
    <property type="term" value="F:AMPylase activity"/>
    <property type="evidence" value="ECO:0007669"/>
    <property type="project" value="UniProtKB-UniRule"/>
</dbReference>
<dbReference type="GO" id="GO:0042803">
    <property type="term" value="F:protein homodimerization activity"/>
    <property type="evidence" value="ECO:0007669"/>
    <property type="project" value="UniProtKB-UniRule"/>
</dbReference>
<dbReference type="Pfam" id="PF13784">
    <property type="entry name" value="Fic_N"/>
    <property type="match status" value="1"/>
</dbReference>
<accession>A0A7Y8BNY6</accession>
<evidence type="ECO:0000256" key="2">
    <source>
        <dbReference type="PIRSR" id="PIRSR038925-1"/>
    </source>
</evidence>
<dbReference type="InterPro" id="IPR026287">
    <property type="entry name" value="SoFic-like"/>
</dbReference>
<comment type="catalytic activity">
    <reaction evidence="1">
        <text>L-tyrosyl-[protein] + ATP = O-(5'-adenylyl)-L-tyrosyl-[protein] + diphosphate</text>
        <dbReference type="Rhea" id="RHEA:54288"/>
        <dbReference type="Rhea" id="RHEA-COMP:10136"/>
        <dbReference type="Rhea" id="RHEA-COMP:13846"/>
        <dbReference type="ChEBI" id="CHEBI:30616"/>
        <dbReference type="ChEBI" id="CHEBI:33019"/>
        <dbReference type="ChEBI" id="CHEBI:46858"/>
        <dbReference type="ChEBI" id="CHEBI:83624"/>
        <dbReference type="EC" id="2.7.7.108"/>
    </reaction>
</comment>
<gene>
    <name evidence="6" type="ORF">HX829_29635</name>
</gene>